<dbReference type="Proteomes" id="UP000032679">
    <property type="component" value="Unassembled WGS sequence"/>
</dbReference>
<dbReference type="STRING" id="1231623.Tasa_051_027"/>
<organism evidence="2 3">
    <name type="scientific">Tanticharoenia sakaeratensis NBRC 103193</name>
    <dbReference type="NCBI Taxonomy" id="1231623"/>
    <lineage>
        <taxon>Bacteria</taxon>
        <taxon>Pseudomonadati</taxon>
        <taxon>Pseudomonadota</taxon>
        <taxon>Alphaproteobacteria</taxon>
        <taxon>Acetobacterales</taxon>
        <taxon>Acetobacteraceae</taxon>
        <taxon>Tanticharoenia</taxon>
    </lineage>
</organism>
<protein>
    <submittedName>
        <fullName evidence="2">Uncharacterized protein</fullName>
    </submittedName>
</protein>
<feature type="transmembrane region" description="Helical" evidence="1">
    <location>
        <begin position="125"/>
        <end position="145"/>
    </location>
</feature>
<feature type="transmembrane region" description="Helical" evidence="1">
    <location>
        <begin position="12"/>
        <end position="32"/>
    </location>
</feature>
<keyword evidence="1" id="KW-0812">Transmembrane</keyword>
<proteinExistence type="predicted"/>
<evidence type="ECO:0000256" key="1">
    <source>
        <dbReference type="SAM" id="Phobius"/>
    </source>
</evidence>
<feature type="transmembrane region" description="Helical" evidence="1">
    <location>
        <begin position="151"/>
        <end position="173"/>
    </location>
</feature>
<feature type="transmembrane region" description="Helical" evidence="1">
    <location>
        <begin position="38"/>
        <end position="55"/>
    </location>
</feature>
<dbReference type="OrthoDB" id="123418at2"/>
<feature type="transmembrane region" description="Helical" evidence="1">
    <location>
        <begin position="101"/>
        <end position="118"/>
    </location>
</feature>
<evidence type="ECO:0000313" key="2">
    <source>
        <dbReference type="EMBL" id="GAN55622.1"/>
    </source>
</evidence>
<sequence>MSAPEAQKGAVFGVAVPAFMGAIWLVGGLAALGRAQSLPIAAILIVSLVLFGFGLRATRLRTARPPRTPRDSRIFGAAVAFETIGAVGAVGLGNALGRADVIPPLVAIAVGLHFIPLARVFHRPGLYRTALVMVAGGTVALIGWTGDMREAVAALVAGAALWMGSMEIAWPALVRALA</sequence>
<keyword evidence="1" id="KW-0472">Membrane</keyword>
<evidence type="ECO:0000313" key="3">
    <source>
        <dbReference type="Proteomes" id="UP000032679"/>
    </source>
</evidence>
<keyword evidence="1" id="KW-1133">Transmembrane helix</keyword>
<name>A0A0D6MPJ4_9PROT</name>
<dbReference type="EMBL" id="BALE01000051">
    <property type="protein sequence ID" value="GAN55622.1"/>
    <property type="molecule type" value="Genomic_DNA"/>
</dbReference>
<reference evidence="2 3" key="1">
    <citation type="submission" date="2012-10" db="EMBL/GenBank/DDBJ databases">
        <title>Genome sequencing of Tanticharoenia sakaeratensis NBRC 103193.</title>
        <authorList>
            <person name="Azuma Y."/>
            <person name="Hadano H."/>
            <person name="Hirakawa H."/>
            <person name="Matsushita K."/>
        </authorList>
    </citation>
    <scope>NUCLEOTIDE SEQUENCE [LARGE SCALE GENOMIC DNA]</scope>
    <source>
        <strain evidence="2 3">NBRC 103193</strain>
    </source>
</reference>
<comment type="caution">
    <text evidence="2">The sequence shown here is derived from an EMBL/GenBank/DDBJ whole genome shotgun (WGS) entry which is preliminary data.</text>
</comment>
<dbReference type="AlphaFoldDB" id="A0A0D6MPJ4"/>
<keyword evidence="3" id="KW-1185">Reference proteome</keyword>
<dbReference type="RefSeq" id="WP_048850937.1">
    <property type="nucleotide sequence ID" value="NZ_BALE01000051.1"/>
</dbReference>
<feature type="transmembrane region" description="Helical" evidence="1">
    <location>
        <begin position="75"/>
        <end position="95"/>
    </location>
</feature>
<accession>A0A0D6MPJ4</accession>
<gene>
    <name evidence="2" type="ORF">Tasa_051_027</name>
</gene>